<dbReference type="Proteomes" id="UP000253498">
    <property type="component" value="Unassembled WGS sequence"/>
</dbReference>
<feature type="transmembrane region" description="Helical" evidence="7">
    <location>
        <begin position="246"/>
        <end position="264"/>
    </location>
</feature>
<name>A0A366UIC9_ENTHR</name>
<feature type="transmembrane region" description="Helical" evidence="7">
    <location>
        <begin position="217"/>
        <end position="240"/>
    </location>
</feature>
<dbReference type="AlphaFoldDB" id="A0A366UIC9"/>
<evidence type="ECO:0000256" key="6">
    <source>
        <dbReference type="ARBA" id="ARBA00023136"/>
    </source>
</evidence>
<feature type="transmembrane region" description="Helical" evidence="7">
    <location>
        <begin position="304"/>
        <end position="322"/>
    </location>
</feature>
<organism evidence="9 10">
    <name type="scientific">Enterococcus hirae</name>
    <dbReference type="NCBI Taxonomy" id="1354"/>
    <lineage>
        <taxon>Bacteria</taxon>
        <taxon>Bacillati</taxon>
        <taxon>Bacillota</taxon>
        <taxon>Bacilli</taxon>
        <taxon>Lactobacillales</taxon>
        <taxon>Enterococcaceae</taxon>
        <taxon>Enterococcus</taxon>
    </lineage>
</organism>
<feature type="transmembrane region" description="Helical" evidence="7">
    <location>
        <begin position="147"/>
        <end position="168"/>
    </location>
</feature>
<feature type="transmembrane region" description="Helical" evidence="7">
    <location>
        <begin position="77"/>
        <end position="94"/>
    </location>
</feature>
<sequence length="337" mass="39648">MDNKNQKLFIAQFIATICVVVIHCGTITNHPIVHFFLKSMVCRIAVPFFFVNNAYFFRINSKREGYSKMWLRRIVRLYTIVFLLYIPFGVQLLQDTVDIQWNLWSILLALVVSFLYTGSFYHLWYFPALISSLAIVKYMFQRFRYKWVFLVCFLFFSVGSLETYSLFISNPMVISVMEKYFNIFFTTRNGLFFSPLFISIGFVLADNVHNLEKHRKLLIYGLVAACFLGGVEGIITFYNQGIDKNFMYFTIPFIFSLYGLLVISKSKIKSFENLNSYSKNIFLFHMIPIQIFNMRHGEITPINGLFRLMLGVFVPISIVLFYNKIVKQISIFYKIKM</sequence>
<keyword evidence="5 7" id="KW-1133">Transmembrane helix</keyword>
<accession>A0A366UIC9</accession>
<comment type="caution">
    <text evidence="9">The sequence shown here is derived from an EMBL/GenBank/DDBJ whole genome shotgun (WGS) entry which is preliminary data.</text>
</comment>
<evidence type="ECO:0000256" key="1">
    <source>
        <dbReference type="ARBA" id="ARBA00004651"/>
    </source>
</evidence>
<reference evidence="9 10" key="1">
    <citation type="submission" date="2015-06" db="EMBL/GenBank/DDBJ databases">
        <title>The Genome Sequence of Enterococcus hirae 88EA1.</title>
        <authorList>
            <consortium name="The Broad Institute Genomics Platform"/>
            <consortium name="The Broad Institute Genome Sequencing Center for Infectious Disease"/>
            <person name="Earl A.M."/>
            <person name="Van Tyne D."/>
            <person name="Lebreton F."/>
            <person name="Saavedra J.T."/>
            <person name="Gilmore M.S."/>
            <person name="Manson McGuire A."/>
            <person name="Clock S."/>
            <person name="Crupain M."/>
            <person name="Rangan U."/>
            <person name="Young S."/>
            <person name="Abouelleil A."/>
            <person name="Cao P."/>
            <person name="Chapman S.B."/>
            <person name="Griggs A."/>
            <person name="Priest M."/>
            <person name="Shea T."/>
            <person name="Wortman J."/>
            <person name="Nusbaum C."/>
            <person name="Birren B."/>
        </authorList>
    </citation>
    <scope>NUCLEOTIDE SEQUENCE [LARGE SCALE GENOMIC DNA]</scope>
    <source>
        <strain evidence="9 10">88EA1</strain>
    </source>
</reference>
<dbReference type="RefSeq" id="WP_096710491.1">
    <property type="nucleotide sequence ID" value="NZ_CP109803.1"/>
</dbReference>
<dbReference type="PANTHER" id="PTHR40074:SF2">
    <property type="entry name" value="O-ACETYLTRANSFERASE WECH"/>
    <property type="match status" value="1"/>
</dbReference>
<dbReference type="PANTHER" id="PTHR40074">
    <property type="entry name" value="O-ACETYLTRANSFERASE WECH"/>
    <property type="match status" value="1"/>
</dbReference>
<dbReference type="EMBL" id="LESJ01000002">
    <property type="protein sequence ID" value="RBT70496.1"/>
    <property type="molecule type" value="Genomic_DNA"/>
</dbReference>
<evidence type="ECO:0000256" key="3">
    <source>
        <dbReference type="ARBA" id="ARBA00022475"/>
    </source>
</evidence>
<evidence type="ECO:0000256" key="7">
    <source>
        <dbReference type="SAM" id="Phobius"/>
    </source>
</evidence>
<feature type="transmembrane region" description="Helical" evidence="7">
    <location>
        <begin position="276"/>
        <end position="292"/>
    </location>
</feature>
<keyword evidence="3" id="KW-1003">Cell membrane</keyword>
<evidence type="ECO:0000256" key="2">
    <source>
        <dbReference type="ARBA" id="ARBA00007400"/>
    </source>
</evidence>
<dbReference type="Pfam" id="PF01757">
    <property type="entry name" value="Acyl_transf_3"/>
    <property type="match status" value="1"/>
</dbReference>
<gene>
    <name evidence="9" type="ORF">EB03_00362</name>
</gene>
<evidence type="ECO:0000256" key="4">
    <source>
        <dbReference type="ARBA" id="ARBA00022692"/>
    </source>
</evidence>
<feature type="domain" description="Acyltransferase 3" evidence="8">
    <location>
        <begin position="11"/>
        <end position="320"/>
    </location>
</feature>
<evidence type="ECO:0000256" key="5">
    <source>
        <dbReference type="ARBA" id="ARBA00022989"/>
    </source>
</evidence>
<dbReference type="GO" id="GO:0005886">
    <property type="term" value="C:plasma membrane"/>
    <property type="evidence" value="ECO:0007669"/>
    <property type="project" value="UniProtKB-SubCell"/>
</dbReference>
<dbReference type="GO" id="GO:0009246">
    <property type="term" value="P:enterobacterial common antigen biosynthetic process"/>
    <property type="evidence" value="ECO:0007669"/>
    <property type="project" value="TreeGrafter"/>
</dbReference>
<dbReference type="GO" id="GO:0016413">
    <property type="term" value="F:O-acetyltransferase activity"/>
    <property type="evidence" value="ECO:0007669"/>
    <property type="project" value="TreeGrafter"/>
</dbReference>
<comment type="subcellular location">
    <subcellularLocation>
        <location evidence="1">Cell membrane</location>
        <topology evidence="1">Multi-pass membrane protein</topology>
    </subcellularLocation>
</comment>
<keyword evidence="4 7" id="KW-0812">Transmembrane</keyword>
<feature type="transmembrane region" description="Helical" evidence="7">
    <location>
        <begin position="34"/>
        <end position="56"/>
    </location>
</feature>
<keyword evidence="6 7" id="KW-0472">Membrane</keyword>
<feature type="transmembrane region" description="Helical" evidence="7">
    <location>
        <begin position="106"/>
        <end position="126"/>
    </location>
</feature>
<evidence type="ECO:0000259" key="8">
    <source>
        <dbReference type="Pfam" id="PF01757"/>
    </source>
</evidence>
<evidence type="ECO:0000313" key="10">
    <source>
        <dbReference type="Proteomes" id="UP000253498"/>
    </source>
</evidence>
<dbReference type="InterPro" id="IPR002656">
    <property type="entry name" value="Acyl_transf_3_dom"/>
</dbReference>
<comment type="similarity">
    <text evidence="2">Belongs to the acyltransferase 3 family.</text>
</comment>
<evidence type="ECO:0000313" key="9">
    <source>
        <dbReference type="EMBL" id="RBT70496.1"/>
    </source>
</evidence>
<feature type="transmembrane region" description="Helical" evidence="7">
    <location>
        <begin position="180"/>
        <end position="205"/>
    </location>
</feature>
<protein>
    <recommendedName>
        <fullName evidence="8">Acyltransferase 3 domain-containing protein</fullName>
    </recommendedName>
</protein>
<proteinExistence type="inferred from homology"/>